<evidence type="ECO:0000259" key="5">
    <source>
        <dbReference type="PROSITE" id="PS00745"/>
    </source>
</evidence>
<keyword evidence="3" id="KW-0648">Protein biosynthesis</keyword>
<feature type="domain" description="Prokaryotic-type class I peptide chain release factors" evidence="5">
    <location>
        <begin position="264"/>
        <end position="280"/>
    </location>
</feature>
<reference evidence="6" key="1">
    <citation type="journal article" date="2014" name="BMC Genomics">
        <title>Characterizing the developmental transcriptome of the oriental fruit fly, Bactrocera dorsalis (Diptera: Tephritidae) through comparative genomic analysis with Drosophila melanogaster utilizing modENCODE datasets.</title>
        <authorList>
            <person name="Geib S.M."/>
            <person name="Calla B."/>
            <person name="Hall B."/>
            <person name="Hou S."/>
            <person name="Manoukis N.C."/>
        </authorList>
    </citation>
    <scope>NUCLEOTIDE SEQUENCE</scope>
    <source>
        <strain evidence="6">Punador</strain>
    </source>
</reference>
<dbReference type="Pfam" id="PF00472">
    <property type="entry name" value="RF-1"/>
    <property type="match status" value="1"/>
</dbReference>
<dbReference type="AlphaFoldDB" id="A0A034WSW3"/>
<evidence type="ECO:0000256" key="1">
    <source>
        <dbReference type="ARBA" id="ARBA00010835"/>
    </source>
</evidence>
<dbReference type="InterPro" id="IPR045853">
    <property type="entry name" value="Pep_chain_release_fac_I_sf"/>
</dbReference>
<dbReference type="InterPro" id="IPR005139">
    <property type="entry name" value="PCRF"/>
</dbReference>
<accession>A0A034WSW3</accession>
<dbReference type="RefSeq" id="XP_011212416.2">
    <property type="nucleotide sequence ID" value="XM_011214114.4"/>
</dbReference>
<dbReference type="InterPro" id="IPR000352">
    <property type="entry name" value="Pep_chain_release_fac_I"/>
</dbReference>
<dbReference type="PANTHER" id="PTHR43804">
    <property type="entry name" value="LD18447P"/>
    <property type="match status" value="1"/>
</dbReference>
<comment type="similarity">
    <text evidence="1">Belongs to the prokaryotic/mitochondrial release factor family.</text>
</comment>
<evidence type="ECO:0000313" key="6">
    <source>
        <dbReference type="EMBL" id="JAC57260.1"/>
    </source>
</evidence>
<dbReference type="PROSITE" id="PS00745">
    <property type="entry name" value="RF_PROK_I"/>
    <property type="match status" value="1"/>
</dbReference>
<dbReference type="SUPFAM" id="SSF75620">
    <property type="entry name" value="Release factor"/>
    <property type="match status" value="1"/>
</dbReference>
<dbReference type="Pfam" id="PF03462">
    <property type="entry name" value="PCRF"/>
    <property type="match status" value="1"/>
</dbReference>
<dbReference type="PANTHER" id="PTHR43804:SF7">
    <property type="entry name" value="LD18447P"/>
    <property type="match status" value="1"/>
</dbReference>
<dbReference type="KEGG" id="bdr:105232437"/>
<dbReference type="Gene3D" id="3.30.70.1660">
    <property type="match status" value="1"/>
</dbReference>
<evidence type="ECO:0000256" key="2">
    <source>
        <dbReference type="ARBA" id="ARBA00022481"/>
    </source>
</evidence>
<sequence>MILGKFLAHSTVQKIKYLLPNKTLYRHKRLLSVTNTLATKDSLNISSENTQKYLESLRVEFYNLRTNPTPHTLPRLNQLDGVVSALEQYRLLKSKLASQEDIENEKDVEMRQLLEEENEVYGDILRQTEETLLDKMLMLAEEQTYNSLIFEVNAGAGGQEAMLFARELFDMYTNFFDYNGWSYEIIDNEETGIGGLRHGNVIVQNREAFNQMQYEGGVHRVQRVPATEKSGRIHTSTASVTVIPRPDNVNINISEKDLKIETKRASGAGGQHVNTTDSAVRVVHLPTGLAVECQTERSQIKNRERAIQRLQAKLVQRELESKEADEKRTRKAQQGNLNRNEKIRTYNFVQDRITDHRISNGTVHNLEEFFEGGEGLERLIKRVAVEYRRAKLVDLIDKYEVLVAETEKGAKKNVNE</sequence>
<dbReference type="GO" id="GO:0005737">
    <property type="term" value="C:cytoplasm"/>
    <property type="evidence" value="ECO:0007669"/>
    <property type="project" value="UniProtKB-ARBA"/>
</dbReference>
<protein>
    <submittedName>
        <fullName evidence="6">Peptide chain release factor 1-like, mitochondrial</fullName>
    </submittedName>
</protein>
<proteinExistence type="inferred from homology"/>
<keyword evidence="2" id="KW-0488">Methylation</keyword>
<gene>
    <name evidence="6" type="primary">RF1ML</name>
</gene>
<organism evidence="6">
    <name type="scientific">Bactrocera dorsalis</name>
    <name type="common">Oriental fruit fly</name>
    <name type="synonym">Dacus dorsalis</name>
    <dbReference type="NCBI Taxonomy" id="27457"/>
    <lineage>
        <taxon>Eukaryota</taxon>
        <taxon>Metazoa</taxon>
        <taxon>Ecdysozoa</taxon>
        <taxon>Arthropoda</taxon>
        <taxon>Hexapoda</taxon>
        <taxon>Insecta</taxon>
        <taxon>Pterygota</taxon>
        <taxon>Neoptera</taxon>
        <taxon>Endopterygota</taxon>
        <taxon>Diptera</taxon>
        <taxon>Brachycera</taxon>
        <taxon>Muscomorpha</taxon>
        <taxon>Tephritoidea</taxon>
        <taxon>Tephritidae</taxon>
        <taxon>Bactrocera</taxon>
        <taxon>Bactrocera</taxon>
    </lineage>
</organism>
<keyword evidence="4" id="KW-0175">Coiled coil</keyword>
<dbReference type="InterPro" id="IPR050057">
    <property type="entry name" value="Prokaryotic/Mito_RF"/>
</dbReference>
<feature type="coiled-coil region" evidence="4">
    <location>
        <begin position="293"/>
        <end position="327"/>
    </location>
</feature>
<dbReference type="Gene3D" id="3.30.160.20">
    <property type="match status" value="1"/>
</dbReference>
<evidence type="ECO:0000256" key="3">
    <source>
        <dbReference type="ARBA" id="ARBA00022917"/>
    </source>
</evidence>
<dbReference type="FunFam" id="3.30.160.20:FF:000004">
    <property type="entry name" value="Peptide chain release factor 1"/>
    <property type="match status" value="1"/>
</dbReference>
<dbReference type="OrthoDB" id="2019491at2759"/>
<dbReference type="SMART" id="SM00937">
    <property type="entry name" value="PCRF"/>
    <property type="match status" value="1"/>
</dbReference>
<name>A0A034WSW3_BACDO</name>
<dbReference type="GO" id="GO:0003747">
    <property type="term" value="F:translation release factor activity"/>
    <property type="evidence" value="ECO:0007669"/>
    <property type="project" value="InterPro"/>
</dbReference>
<dbReference type="EMBL" id="GAKP01001692">
    <property type="protein sequence ID" value="JAC57260.1"/>
    <property type="molecule type" value="Transcribed_RNA"/>
</dbReference>
<evidence type="ECO:0000256" key="4">
    <source>
        <dbReference type="SAM" id="Coils"/>
    </source>
</evidence>